<feature type="transmembrane region" description="Helical" evidence="1">
    <location>
        <begin position="156"/>
        <end position="175"/>
    </location>
</feature>
<dbReference type="Proteomes" id="UP000095709">
    <property type="component" value="Unassembled WGS sequence"/>
</dbReference>
<feature type="transmembrane region" description="Helical" evidence="1">
    <location>
        <begin position="80"/>
        <end position="102"/>
    </location>
</feature>
<protein>
    <submittedName>
        <fullName evidence="2">Uncharacterized BCR, YitT family COG1284</fullName>
    </submittedName>
</protein>
<evidence type="ECO:0000313" key="2">
    <source>
        <dbReference type="EMBL" id="CUO81894.1"/>
    </source>
</evidence>
<feature type="transmembrane region" description="Helical" evidence="1">
    <location>
        <begin position="12"/>
        <end position="29"/>
    </location>
</feature>
<dbReference type="PANTHER" id="PTHR40078">
    <property type="entry name" value="INTEGRAL MEMBRANE PROTEIN-RELATED"/>
    <property type="match status" value="1"/>
</dbReference>
<keyword evidence="1" id="KW-1133">Transmembrane helix</keyword>
<accession>A0A174I405</accession>
<dbReference type="InterPro" id="IPR038750">
    <property type="entry name" value="YczE/YyaS-like"/>
</dbReference>
<gene>
    <name evidence="2" type="ORF">ERS852498_00567</name>
</gene>
<feature type="transmembrane region" description="Helical" evidence="1">
    <location>
        <begin position="49"/>
        <end position="73"/>
    </location>
</feature>
<dbReference type="Pfam" id="PF19700">
    <property type="entry name" value="DUF6198"/>
    <property type="match status" value="1"/>
</dbReference>
<dbReference type="EMBL" id="CZAL01000002">
    <property type="protein sequence ID" value="CUO81894.1"/>
    <property type="molecule type" value="Genomic_DNA"/>
</dbReference>
<name>A0A174I405_9FIRM</name>
<dbReference type="AlphaFoldDB" id="A0A174I405"/>
<proteinExistence type="predicted"/>
<feature type="transmembrane region" description="Helical" evidence="1">
    <location>
        <begin position="181"/>
        <end position="199"/>
    </location>
</feature>
<keyword evidence="1" id="KW-0472">Membrane</keyword>
<reference evidence="2 3" key="1">
    <citation type="submission" date="2015-09" db="EMBL/GenBank/DDBJ databases">
        <authorList>
            <consortium name="Pathogen Informatics"/>
        </authorList>
    </citation>
    <scope>NUCLEOTIDE SEQUENCE [LARGE SCALE GENOMIC DNA]</scope>
    <source>
        <strain evidence="2 3">2789STDY5834885</strain>
    </source>
</reference>
<dbReference type="RefSeq" id="WP_055265401.1">
    <property type="nucleotide sequence ID" value="NZ_CZAL01000002.1"/>
</dbReference>
<evidence type="ECO:0000313" key="3">
    <source>
        <dbReference type="Proteomes" id="UP000095709"/>
    </source>
</evidence>
<feature type="transmembrane region" description="Helical" evidence="1">
    <location>
        <begin position="114"/>
        <end position="135"/>
    </location>
</feature>
<organism evidence="2 3">
    <name type="scientific">Fusicatenibacter saccharivorans</name>
    <dbReference type="NCBI Taxonomy" id="1150298"/>
    <lineage>
        <taxon>Bacteria</taxon>
        <taxon>Bacillati</taxon>
        <taxon>Bacillota</taxon>
        <taxon>Clostridia</taxon>
        <taxon>Lachnospirales</taxon>
        <taxon>Lachnospiraceae</taxon>
        <taxon>Fusicatenibacter</taxon>
    </lineage>
</organism>
<keyword evidence="1" id="KW-0812">Transmembrane</keyword>
<dbReference type="PANTHER" id="PTHR40078:SF1">
    <property type="entry name" value="INTEGRAL MEMBRANE PROTEIN"/>
    <property type="match status" value="1"/>
</dbReference>
<sequence>MQEKQKKWILRIALYLIGIMVLALGITLNTKTNLGVSPIISMPYAVAQIFGYETGTAVFVAYLIFIVLQIVLLKGKFPPFQFLQVAASYLTSAFITIFDWIIPTPDQMGMRLLVLALAIILTGIGAAVTVDVNIVPNPADGLARVLGERCGKNMGFGKNLFDFSAIVISLAIGFIGTGRPVGIGIGTVIAMVCTGRVIAAFNHFAKKKIEEITSPE</sequence>
<evidence type="ECO:0000256" key="1">
    <source>
        <dbReference type="SAM" id="Phobius"/>
    </source>
</evidence>